<keyword evidence="2" id="KW-1185">Reference proteome</keyword>
<protein>
    <submittedName>
        <fullName evidence="1">Cellulose synthase operon protein YhjQ</fullName>
    </submittedName>
</protein>
<evidence type="ECO:0000313" key="1">
    <source>
        <dbReference type="EMBL" id="MXP62257.1"/>
    </source>
</evidence>
<accession>A0A845BA68</accession>
<dbReference type="AlphaFoldDB" id="A0A845BA68"/>
<dbReference type="Proteomes" id="UP000460715">
    <property type="component" value="Unassembled WGS sequence"/>
</dbReference>
<comment type="caution">
    <text evidence="1">The sequence shown here is derived from an EMBL/GenBank/DDBJ whole genome shotgun (WGS) entry which is preliminary data.</text>
</comment>
<dbReference type="CDD" id="cd02042">
    <property type="entry name" value="ParAB_family"/>
    <property type="match status" value="1"/>
</dbReference>
<sequence length="271" mass="28476">MPLIAFASPKGGVGKTTLVANVADALRRAGRSVLVIDLDPQNALRLHFGIPLHDTAGFMAELLRQPDWRRLVRPTSSGVALLPHGAADLRAALHQAAALERDPLLLSGPLREMLSDPRLLVLADLPPGPSQPLAVAAPLATVVVTVLQSDAISAAVLGEVESGRFLGGGTMSALLTGRLQFVLNGVDMHSRLSRTAAETLARHLGARLLGAVSRDDALSEAQAHMRLVHEMAPGSAAAADIAHVARAIEALLPMTQEVSEASMTAGMRTRW</sequence>
<dbReference type="OrthoDB" id="5288747at2"/>
<dbReference type="InterPro" id="IPR027417">
    <property type="entry name" value="P-loop_NTPase"/>
</dbReference>
<dbReference type="Pfam" id="PF06564">
    <property type="entry name" value="CBP_BcsQ"/>
    <property type="match status" value="1"/>
</dbReference>
<dbReference type="PANTHER" id="PTHR13696:SF52">
    <property type="entry name" value="PARA FAMILY PROTEIN CT_582"/>
    <property type="match status" value="1"/>
</dbReference>
<dbReference type="PANTHER" id="PTHR13696">
    <property type="entry name" value="P-LOOP CONTAINING NUCLEOSIDE TRIPHOSPHATE HYDROLASE"/>
    <property type="match status" value="1"/>
</dbReference>
<dbReference type="InterPro" id="IPR017746">
    <property type="entry name" value="Cellulose_synthase_operon_BcsQ"/>
</dbReference>
<name>A0A845BA68_9PROT</name>
<dbReference type="Gene3D" id="3.40.50.300">
    <property type="entry name" value="P-loop containing nucleotide triphosphate hydrolases"/>
    <property type="match status" value="1"/>
</dbReference>
<dbReference type="EMBL" id="SNVJ01000002">
    <property type="protein sequence ID" value="MXP62257.1"/>
    <property type="molecule type" value="Genomic_DNA"/>
</dbReference>
<gene>
    <name evidence="1" type="ORF">E0493_02690</name>
</gene>
<proteinExistence type="predicted"/>
<dbReference type="InterPro" id="IPR050678">
    <property type="entry name" value="DNA_Partitioning_ATPase"/>
</dbReference>
<dbReference type="SUPFAM" id="SSF52540">
    <property type="entry name" value="P-loop containing nucleoside triphosphate hydrolases"/>
    <property type="match status" value="1"/>
</dbReference>
<organism evidence="1 2">
    <name type="scientific">Teichococcus coralli</name>
    <dbReference type="NCBI Taxonomy" id="2545983"/>
    <lineage>
        <taxon>Bacteria</taxon>
        <taxon>Pseudomonadati</taxon>
        <taxon>Pseudomonadota</taxon>
        <taxon>Alphaproteobacteria</taxon>
        <taxon>Acetobacterales</taxon>
        <taxon>Roseomonadaceae</taxon>
        <taxon>Roseomonas</taxon>
    </lineage>
</organism>
<dbReference type="RefSeq" id="WP_160935378.1">
    <property type="nucleotide sequence ID" value="NZ_SNVJ01000002.1"/>
</dbReference>
<evidence type="ECO:0000313" key="2">
    <source>
        <dbReference type="Proteomes" id="UP000460715"/>
    </source>
</evidence>
<reference evidence="1 2" key="1">
    <citation type="submission" date="2019-03" db="EMBL/GenBank/DDBJ databases">
        <title>Roseomonas sp. a novel Roseomonas species isolated from Sea whip Gorgonian.</title>
        <authorList>
            <person name="Li F."/>
            <person name="Pan X."/>
            <person name="Huang S."/>
            <person name="Li Z."/>
            <person name="Meng B."/>
        </authorList>
    </citation>
    <scope>NUCLEOTIDE SEQUENCE [LARGE SCALE GENOMIC DNA]</scope>
    <source>
        <strain evidence="1 2">M0104</strain>
    </source>
</reference>